<comment type="subunit">
    <text evidence="5 6">Homodimer.</text>
</comment>
<dbReference type="EC" id="6.3.4.18" evidence="5 6"/>
<dbReference type="PANTHER" id="PTHR11609">
    <property type="entry name" value="PURINE BIOSYNTHESIS PROTEIN 6/7, PUR6/7"/>
    <property type="match status" value="1"/>
</dbReference>
<dbReference type="InterPro" id="IPR005875">
    <property type="entry name" value="PurK"/>
</dbReference>
<keyword evidence="2 5" id="KW-0547">Nucleotide-binding</keyword>
<comment type="catalytic activity">
    <reaction evidence="5 6">
        <text>5-amino-1-(5-phospho-beta-D-ribosyl)imidazole + hydrogencarbonate + ATP = 5-carboxyamino-1-(5-phospho-D-ribosyl)imidazole + ADP + phosphate + 2 H(+)</text>
        <dbReference type="Rhea" id="RHEA:19317"/>
        <dbReference type="ChEBI" id="CHEBI:15378"/>
        <dbReference type="ChEBI" id="CHEBI:17544"/>
        <dbReference type="ChEBI" id="CHEBI:30616"/>
        <dbReference type="ChEBI" id="CHEBI:43474"/>
        <dbReference type="ChEBI" id="CHEBI:58730"/>
        <dbReference type="ChEBI" id="CHEBI:137981"/>
        <dbReference type="ChEBI" id="CHEBI:456216"/>
        <dbReference type="EC" id="6.3.4.18"/>
    </reaction>
</comment>
<dbReference type="EMBL" id="CP039704">
    <property type="protein sequence ID" value="QCI79709.1"/>
    <property type="molecule type" value="Genomic_DNA"/>
</dbReference>
<dbReference type="GO" id="GO:0034028">
    <property type="term" value="F:5-(carboxyamino)imidazole ribonucleotide synthase activity"/>
    <property type="evidence" value="ECO:0007669"/>
    <property type="project" value="UniProtKB-UniRule"/>
</dbReference>
<keyword evidence="1 5" id="KW-0436">Ligase</keyword>
<evidence type="ECO:0000256" key="3">
    <source>
        <dbReference type="ARBA" id="ARBA00022755"/>
    </source>
</evidence>
<dbReference type="GO" id="GO:0005524">
    <property type="term" value="F:ATP binding"/>
    <property type="evidence" value="ECO:0007669"/>
    <property type="project" value="UniProtKB-UniRule"/>
</dbReference>
<dbReference type="InterPro" id="IPR013815">
    <property type="entry name" value="ATP_grasp_subdomain_1"/>
</dbReference>
<evidence type="ECO:0000256" key="1">
    <source>
        <dbReference type="ARBA" id="ARBA00022598"/>
    </source>
</evidence>
<dbReference type="PANTHER" id="PTHR11609:SF5">
    <property type="entry name" value="PHOSPHORIBOSYLAMINOIMIDAZOLE CARBOXYLASE"/>
    <property type="match status" value="1"/>
</dbReference>
<dbReference type="Proteomes" id="UP000298714">
    <property type="component" value="Chromosome"/>
</dbReference>
<keyword evidence="4 5" id="KW-0067">ATP-binding</keyword>
<dbReference type="Pfam" id="PF22660">
    <property type="entry name" value="RS_preATP-grasp-like"/>
    <property type="match status" value="1"/>
</dbReference>
<comment type="function">
    <text evidence="5">Catalyzes the ATP-dependent conversion of 5-aminoimidazole ribonucleotide (AIR) and HCO(3)(-) to N5-carboxyaminoimidazole ribonucleotide (N5-CAIR).</text>
</comment>
<dbReference type="SUPFAM" id="SSF52440">
    <property type="entry name" value="PreATP-grasp domain"/>
    <property type="match status" value="1"/>
</dbReference>
<feature type="binding site" evidence="5">
    <location>
        <begin position="266"/>
        <end position="267"/>
    </location>
    <ligand>
        <name>ATP</name>
        <dbReference type="ChEBI" id="CHEBI:30616"/>
    </ligand>
</feature>
<evidence type="ECO:0000313" key="9">
    <source>
        <dbReference type="Proteomes" id="UP000298714"/>
    </source>
</evidence>
<keyword evidence="3 5" id="KW-0658">Purine biosynthesis</keyword>
<dbReference type="UniPathway" id="UPA00074">
    <property type="reaction ID" value="UER00942"/>
</dbReference>
<feature type="binding site" evidence="5">
    <location>
        <position position="147"/>
    </location>
    <ligand>
        <name>ATP</name>
        <dbReference type="ChEBI" id="CHEBI:30616"/>
    </ligand>
</feature>
<dbReference type="InterPro" id="IPR040686">
    <property type="entry name" value="PurK_C"/>
</dbReference>
<dbReference type="InterPro" id="IPR016185">
    <property type="entry name" value="PreATP-grasp_dom_sf"/>
</dbReference>
<evidence type="ECO:0000313" key="8">
    <source>
        <dbReference type="EMBL" id="QCI79709.1"/>
    </source>
</evidence>
<dbReference type="GO" id="GO:0004638">
    <property type="term" value="F:phosphoribosylaminoimidazole carboxylase activity"/>
    <property type="evidence" value="ECO:0007669"/>
    <property type="project" value="InterPro"/>
</dbReference>
<dbReference type="Pfam" id="PF02222">
    <property type="entry name" value="ATP-grasp"/>
    <property type="match status" value="1"/>
</dbReference>
<dbReference type="Pfam" id="PF17769">
    <property type="entry name" value="PurK_C"/>
    <property type="match status" value="1"/>
</dbReference>
<dbReference type="HAMAP" id="MF_01928">
    <property type="entry name" value="PurK"/>
    <property type="match status" value="1"/>
</dbReference>
<dbReference type="NCBIfam" id="NF004679">
    <property type="entry name" value="PRK06019.1-5"/>
    <property type="match status" value="1"/>
</dbReference>
<dbReference type="GO" id="GO:0006189">
    <property type="term" value="P:'de novo' IMP biosynthetic process"/>
    <property type="evidence" value="ECO:0007669"/>
    <property type="project" value="UniProtKB-UniRule"/>
</dbReference>
<dbReference type="PROSITE" id="PS50975">
    <property type="entry name" value="ATP_GRASP"/>
    <property type="match status" value="1"/>
</dbReference>
<dbReference type="NCBIfam" id="NF004676">
    <property type="entry name" value="PRK06019.1-2"/>
    <property type="match status" value="1"/>
</dbReference>
<feature type="domain" description="ATP-grasp" evidence="7">
    <location>
        <begin position="112"/>
        <end position="296"/>
    </location>
</feature>
<feature type="binding site" evidence="5">
    <location>
        <position position="108"/>
    </location>
    <ligand>
        <name>ATP</name>
        <dbReference type="ChEBI" id="CHEBI:30616"/>
    </ligand>
</feature>
<evidence type="ECO:0000256" key="6">
    <source>
        <dbReference type="RuleBase" id="RU361200"/>
    </source>
</evidence>
<dbReference type="FunFam" id="3.40.50.20:FF:000016">
    <property type="entry name" value="N5-carboxyaminoimidazole ribonucleotide synthase"/>
    <property type="match status" value="1"/>
</dbReference>
<dbReference type="Gene3D" id="3.40.50.20">
    <property type="match status" value="1"/>
</dbReference>
<reference evidence="9" key="1">
    <citation type="submission" date="2019-04" db="EMBL/GenBank/DDBJ databases">
        <title>Complete genome sequence of Sphingomonas sp. W1-2-3.</title>
        <authorList>
            <person name="Im W.T."/>
        </authorList>
    </citation>
    <scope>NUCLEOTIDE SEQUENCE [LARGE SCALE GENOMIC DNA]</scope>
    <source>
        <strain evidence="9">W1-2-3</strain>
    </source>
</reference>
<protein>
    <recommendedName>
        <fullName evidence="5 6">N5-carboxyaminoimidazole ribonucleotide synthase</fullName>
        <shortName evidence="5 6">N5-CAIR synthase</shortName>
        <ecNumber evidence="5 6">6.3.4.18</ecNumber>
    </recommendedName>
    <alternativeName>
        <fullName evidence="5 6">5-(carboxyamino)imidazole ribonucleotide synthetase</fullName>
    </alternativeName>
</protein>
<name>A0A4D7BW81_9SPHN</name>
<evidence type="ECO:0000259" key="7">
    <source>
        <dbReference type="PROSITE" id="PS50975"/>
    </source>
</evidence>
<comment type="function">
    <text evidence="6">Catalyzes the ATP-dependent conversion of 5-aminoimidazole ribonucleotide (AIR) and HCO(3)- to N5-carboxyaminoimidazole ribonucleotide (N5-CAIR).</text>
</comment>
<dbReference type="AlphaFoldDB" id="A0A4D7BW81"/>
<dbReference type="GO" id="GO:0005829">
    <property type="term" value="C:cytosol"/>
    <property type="evidence" value="ECO:0007669"/>
    <property type="project" value="TreeGrafter"/>
</dbReference>
<evidence type="ECO:0000256" key="2">
    <source>
        <dbReference type="ARBA" id="ARBA00022741"/>
    </source>
</evidence>
<dbReference type="SUPFAM" id="SSF56059">
    <property type="entry name" value="Glutathione synthetase ATP-binding domain-like"/>
    <property type="match status" value="1"/>
</dbReference>
<feature type="binding site" evidence="5">
    <location>
        <begin position="152"/>
        <end position="158"/>
    </location>
    <ligand>
        <name>ATP</name>
        <dbReference type="ChEBI" id="CHEBI:30616"/>
    </ligand>
</feature>
<dbReference type="InterPro" id="IPR011761">
    <property type="entry name" value="ATP-grasp"/>
</dbReference>
<dbReference type="SUPFAM" id="SSF51246">
    <property type="entry name" value="Rudiment single hybrid motif"/>
    <property type="match status" value="1"/>
</dbReference>
<dbReference type="FunFam" id="3.30.1490.20:FF:000015">
    <property type="entry name" value="N5-carboxyaminoimidazole ribonucleotide synthase"/>
    <property type="match status" value="1"/>
</dbReference>
<organism evidence="8 9">
    <name type="scientific">Hankyongella ginsenosidimutans</name>
    <dbReference type="NCBI Taxonomy" id="1763828"/>
    <lineage>
        <taxon>Bacteria</taxon>
        <taxon>Pseudomonadati</taxon>
        <taxon>Pseudomonadota</taxon>
        <taxon>Alphaproteobacteria</taxon>
        <taxon>Sphingomonadales</taxon>
        <taxon>Sphingomonadaceae</taxon>
        <taxon>Hankyongella</taxon>
    </lineage>
</organism>
<dbReference type="Gene3D" id="3.30.470.20">
    <property type="entry name" value="ATP-grasp fold, B domain"/>
    <property type="match status" value="1"/>
</dbReference>
<feature type="binding site" evidence="5">
    <location>
        <begin position="182"/>
        <end position="185"/>
    </location>
    <ligand>
        <name>ATP</name>
        <dbReference type="ChEBI" id="CHEBI:30616"/>
    </ligand>
</feature>
<feature type="binding site" evidence="5">
    <location>
        <position position="190"/>
    </location>
    <ligand>
        <name>ATP</name>
        <dbReference type="ChEBI" id="CHEBI:30616"/>
    </ligand>
</feature>
<evidence type="ECO:0000256" key="5">
    <source>
        <dbReference type="HAMAP-Rule" id="MF_01928"/>
    </source>
</evidence>
<keyword evidence="9" id="KW-1185">Reference proteome</keyword>
<accession>A0A4D7BW81</accession>
<sequence>MTQPVIAPGATIGILGGGQLGRMLAMAAAQLGYRCHIFDPDPAAPAFDVCAARTVADYGDPEALGRFAASVDVVTFEFENVPVAALARLEAHNPTRPCSRALATAQDRLSEKRFVQAAGLPVSRYAGIASAEDLAAALGDFGPSILKTRRFGYDGKGQVRLAPGDDPAVAWAAIGGQPAILEALVPFDTEVSVIVARGLDGAEVAYGPVENTHRNGILDVSRVPAQVSAAAADAALAHTQTIADQLGYVGVLAVEWFVVGDQVLFNEIAPRVHNSGHWTIEGAVTSQFENHIRAICGLPLGEPSPVAAVDMRNLIGEEAHDWAAILRDPQSHLHLYGKHEARPGRKMGHVTKVRR</sequence>
<comment type="similarity">
    <text evidence="5 6">Belongs to the PurK/PurT family.</text>
</comment>
<dbReference type="RefSeq" id="WP_222872528.1">
    <property type="nucleotide sequence ID" value="NZ_CP039704.1"/>
</dbReference>
<proteinExistence type="inferred from homology"/>
<dbReference type="InterPro" id="IPR003135">
    <property type="entry name" value="ATP-grasp_carboxylate-amine"/>
</dbReference>
<comment type="pathway">
    <text evidence="5 6">Purine metabolism; IMP biosynthesis via de novo pathway; 5-amino-1-(5-phospho-D-ribosyl)imidazole-4-carboxylate from 5-amino-1-(5-phospho-D-ribosyl)imidazole (N5-CAIR route): step 1/2.</text>
</comment>
<dbReference type="InterPro" id="IPR054350">
    <property type="entry name" value="PurT/PurK_preATP-grasp"/>
</dbReference>
<dbReference type="GO" id="GO:0046872">
    <property type="term" value="F:metal ion binding"/>
    <property type="evidence" value="ECO:0007669"/>
    <property type="project" value="InterPro"/>
</dbReference>
<dbReference type="InterPro" id="IPR011054">
    <property type="entry name" value="Rudment_hybrid_motif"/>
</dbReference>
<gene>
    <name evidence="5 6" type="primary">purK</name>
    <name evidence="8" type="ORF">E6W36_09740</name>
</gene>
<dbReference type="KEGG" id="hgn:E6W36_09740"/>
<dbReference type="NCBIfam" id="TIGR01161">
    <property type="entry name" value="purK"/>
    <property type="match status" value="1"/>
</dbReference>
<feature type="binding site" evidence="5">
    <location>
        <position position="213"/>
    </location>
    <ligand>
        <name>ATP</name>
        <dbReference type="ChEBI" id="CHEBI:30616"/>
    </ligand>
</feature>
<evidence type="ECO:0000256" key="4">
    <source>
        <dbReference type="ARBA" id="ARBA00022840"/>
    </source>
</evidence>
<dbReference type="Gene3D" id="3.30.1490.20">
    <property type="entry name" value="ATP-grasp fold, A domain"/>
    <property type="match status" value="1"/>
</dbReference>
<dbReference type="FunFam" id="3.30.470.20:FF:000029">
    <property type="entry name" value="N5-carboxyaminoimidazole ribonucleotide synthase"/>
    <property type="match status" value="1"/>
</dbReference>